<name>A0A8B6HQ28_MYTGA</name>
<keyword evidence="1" id="KW-0472">Membrane</keyword>
<protein>
    <submittedName>
        <fullName evidence="3">Uncharacterized protein</fullName>
    </submittedName>
</protein>
<reference evidence="3" key="1">
    <citation type="submission" date="2018-11" db="EMBL/GenBank/DDBJ databases">
        <authorList>
            <person name="Alioto T."/>
            <person name="Alioto T."/>
        </authorList>
    </citation>
    <scope>NUCLEOTIDE SEQUENCE</scope>
</reference>
<evidence type="ECO:0000256" key="2">
    <source>
        <dbReference type="SAM" id="SignalP"/>
    </source>
</evidence>
<proteinExistence type="predicted"/>
<keyword evidence="1" id="KW-0812">Transmembrane</keyword>
<accession>A0A8B6HQ28</accession>
<evidence type="ECO:0000256" key="1">
    <source>
        <dbReference type="SAM" id="Phobius"/>
    </source>
</evidence>
<gene>
    <name evidence="3" type="ORF">MGAL_10B067804</name>
</gene>
<dbReference type="Proteomes" id="UP000596742">
    <property type="component" value="Unassembled WGS sequence"/>
</dbReference>
<keyword evidence="2" id="KW-0732">Signal</keyword>
<feature type="signal peptide" evidence="2">
    <location>
        <begin position="1"/>
        <end position="20"/>
    </location>
</feature>
<evidence type="ECO:0000313" key="3">
    <source>
        <dbReference type="EMBL" id="VDI83081.1"/>
    </source>
</evidence>
<evidence type="ECO:0000313" key="4">
    <source>
        <dbReference type="Proteomes" id="UP000596742"/>
    </source>
</evidence>
<dbReference type="OrthoDB" id="6104570at2759"/>
<feature type="transmembrane region" description="Helical" evidence="1">
    <location>
        <begin position="85"/>
        <end position="106"/>
    </location>
</feature>
<dbReference type="EMBL" id="UYJE01010424">
    <property type="protein sequence ID" value="VDI83081.1"/>
    <property type="molecule type" value="Genomic_DNA"/>
</dbReference>
<sequence length="197" mass="22906">MNDLILIVLIIELLFIDVSSVEWSYKVKFYIVNFTLGGIMSCIPSKSDSNPLSHQIQNNVLTTLLVVIVFTAIKSYYDKIRREKARVAVFVIGTGPVGVTAALAAVQTKRVTQLVFYEQEERNQVYDRNYQICFDRRSTNILKKLHVDFDNIEGIWDDRCFYTRVGNYIEYIFSAIKRSNTETKIYFNKKVRVSLYL</sequence>
<comment type="caution">
    <text evidence="3">The sequence shown here is derived from an EMBL/GenBank/DDBJ whole genome shotgun (WGS) entry which is preliminary data.</text>
</comment>
<feature type="chain" id="PRO_5032513783" evidence="2">
    <location>
        <begin position="21"/>
        <end position="197"/>
    </location>
</feature>
<dbReference type="AlphaFoldDB" id="A0A8B6HQ28"/>
<organism evidence="3 4">
    <name type="scientific">Mytilus galloprovincialis</name>
    <name type="common">Mediterranean mussel</name>
    <dbReference type="NCBI Taxonomy" id="29158"/>
    <lineage>
        <taxon>Eukaryota</taxon>
        <taxon>Metazoa</taxon>
        <taxon>Spiralia</taxon>
        <taxon>Lophotrochozoa</taxon>
        <taxon>Mollusca</taxon>
        <taxon>Bivalvia</taxon>
        <taxon>Autobranchia</taxon>
        <taxon>Pteriomorphia</taxon>
        <taxon>Mytilida</taxon>
        <taxon>Mytiloidea</taxon>
        <taxon>Mytilidae</taxon>
        <taxon>Mytilinae</taxon>
        <taxon>Mytilus</taxon>
    </lineage>
</organism>
<keyword evidence="4" id="KW-1185">Reference proteome</keyword>
<keyword evidence="1" id="KW-1133">Transmembrane helix</keyword>